<organism evidence="8 9">
    <name type="scientific">Sphingobium ummariense RL-3</name>
    <dbReference type="NCBI Taxonomy" id="1346791"/>
    <lineage>
        <taxon>Bacteria</taxon>
        <taxon>Pseudomonadati</taxon>
        <taxon>Pseudomonadota</taxon>
        <taxon>Alphaproteobacteria</taxon>
        <taxon>Sphingomonadales</taxon>
        <taxon>Sphingomonadaceae</taxon>
        <taxon>Sphingobium</taxon>
    </lineage>
</organism>
<dbReference type="InterPro" id="IPR050682">
    <property type="entry name" value="ModA/WtpA"/>
</dbReference>
<accession>T0IN71</accession>
<reference evidence="8 9" key="1">
    <citation type="journal article" date="2013" name="Genome Announc.">
        <title>Draft Genome Sequence of Sphingobium ummariense Strain RL-3, a Hexachlorocyclohexane-Degrading Bacterium.</title>
        <authorList>
            <person name="Kohli P."/>
            <person name="Dua A."/>
            <person name="Sangwan N."/>
            <person name="Oldach P."/>
            <person name="Khurana J.P."/>
            <person name="Lal R."/>
        </authorList>
    </citation>
    <scope>NUCLEOTIDE SEQUENCE [LARGE SCALE GENOMIC DNA]</scope>
    <source>
        <strain evidence="8 9">RL-3</strain>
    </source>
</reference>
<keyword evidence="9" id="KW-1185">Reference proteome</keyword>
<feature type="binding site" evidence="6">
    <location>
        <position position="194"/>
    </location>
    <ligand>
        <name>molybdate</name>
        <dbReference type="ChEBI" id="CHEBI:36264"/>
    </ligand>
</feature>
<dbReference type="GO" id="GO:0030973">
    <property type="term" value="F:molybdate ion binding"/>
    <property type="evidence" value="ECO:0007669"/>
    <property type="project" value="TreeGrafter"/>
</dbReference>
<sequence length="265" mass="28410">MHAFLRRVIAPVLLWLAVAPPAMAQQQQGPLVLAAASLQESLSQAASIWVAQGHPRPVLSFAASSALARQIEAGAPADLFVSADEPWMDAVASKGLIVAGSRTTFLANRLVLVAPADSRASLRILPRFPLARALGRGRLAMADPDAVPAGRYGKAALEKLGVWSTVAGKIARAENVRAALALVERQEAPFGIVYATDAKASAKVRVAGIFPEDSHPAIIYPIARLRTSKHRDAEAFRHFLLSPQGMAIFARHGFTPYQARHAQRR</sequence>
<dbReference type="PIRSF" id="PIRSF004846">
    <property type="entry name" value="ModA"/>
    <property type="match status" value="1"/>
</dbReference>
<evidence type="ECO:0000313" key="8">
    <source>
        <dbReference type="EMBL" id="EQB30265.1"/>
    </source>
</evidence>
<dbReference type="PANTHER" id="PTHR30632">
    <property type="entry name" value="MOLYBDATE-BINDING PERIPLASMIC PROTEIN"/>
    <property type="match status" value="1"/>
</dbReference>
<dbReference type="CDD" id="cd13536">
    <property type="entry name" value="PBP2_EcModA"/>
    <property type="match status" value="1"/>
</dbReference>
<proteinExistence type="inferred from homology"/>
<dbReference type="STRING" id="1346791.M529_20565"/>
<dbReference type="GO" id="GO:0015689">
    <property type="term" value="P:molybdate ion transport"/>
    <property type="evidence" value="ECO:0007669"/>
    <property type="project" value="InterPro"/>
</dbReference>
<dbReference type="GO" id="GO:0030288">
    <property type="term" value="C:outer membrane-bounded periplasmic space"/>
    <property type="evidence" value="ECO:0007669"/>
    <property type="project" value="TreeGrafter"/>
</dbReference>
<feature type="binding site" evidence="6">
    <location>
        <position position="64"/>
    </location>
    <ligand>
        <name>molybdate</name>
        <dbReference type="ChEBI" id="CHEBI:36264"/>
    </ligand>
</feature>
<evidence type="ECO:0008006" key="10">
    <source>
        <dbReference type="Google" id="ProtNLM"/>
    </source>
</evidence>
<evidence type="ECO:0000313" key="9">
    <source>
        <dbReference type="Proteomes" id="UP000015523"/>
    </source>
</evidence>
<evidence type="ECO:0000256" key="3">
    <source>
        <dbReference type="ARBA" id="ARBA00022723"/>
    </source>
</evidence>
<dbReference type="RefSeq" id="WP_021319695.1">
    <property type="nucleotide sequence ID" value="NZ_AUWY01000123.1"/>
</dbReference>
<comment type="similarity">
    <text evidence="1">Belongs to the bacterial solute-binding protein ModA family.</text>
</comment>
<dbReference type="Pfam" id="PF13531">
    <property type="entry name" value="SBP_bac_11"/>
    <property type="match status" value="1"/>
</dbReference>
<name>T0IN71_9SPHN</name>
<keyword evidence="2 6" id="KW-0500">Molybdenum</keyword>
<feature type="signal peptide" evidence="7">
    <location>
        <begin position="1"/>
        <end position="24"/>
    </location>
</feature>
<evidence type="ECO:0000256" key="7">
    <source>
        <dbReference type="SAM" id="SignalP"/>
    </source>
</evidence>
<feature type="binding site" evidence="6">
    <location>
        <position position="149"/>
    </location>
    <ligand>
        <name>molybdate</name>
        <dbReference type="ChEBI" id="CHEBI:36264"/>
    </ligand>
</feature>
<dbReference type="eggNOG" id="COG0725">
    <property type="taxonomic scope" value="Bacteria"/>
</dbReference>
<evidence type="ECO:0000256" key="2">
    <source>
        <dbReference type="ARBA" id="ARBA00022505"/>
    </source>
</evidence>
<dbReference type="NCBIfam" id="TIGR01256">
    <property type="entry name" value="modA"/>
    <property type="match status" value="1"/>
</dbReference>
<dbReference type="SUPFAM" id="SSF53850">
    <property type="entry name" value="Periplasmic binding protein-like II"/>
    <property type="match status" value="1"/>
</dbReference>
<evidence type="ECO:0000256" key="5">
    <source>
        <dbReference type="ARBA" id="ARBA00062515"/>
    </source>
</evidence>
<dbReference type="Gene3D" id="3.40.190.10">
    <property type="entry name" value="Periplasmic binding protein-like II"/>
    <property type="match status" value="2"/>
</dbReference>
<dbReference type="PATRIC" id="fig|1346791.3.peg.3979"/>
<dbReference type="Proteomes" id="UP000015523">
    <property type="component" value="Unassembled WGS sequence"/>
</dbReference>
<dbReference type="InterPro" id="IPR005950">
    <property type="entry name" value="ModA"/>
</dbReference>
<evidence type="ECO:0000256" key="1">
    <source>
        <dbReference type="ARBA" id="ARBA00009175"/>
    </source>
</evidence>
<feature type="chain" id="PRO_5004564839" description="Molybdenum ABC transporter substrate-binding protein" evidence="7">
    <location>
        <begin position="25"/>
        <end position="265"/>
    </location>
</feature>
<protein>
    <recommendedName>
        <fullName evidence="10">Molybdenum ABC transporter substrate-binding protein</fullName>
    </recommendedName>
</protein>
<comment type="caution">
    <text evidence="8">The sequence shown here is derived from an EMBL/GenBank/DDBJ whole genome shotgun (WGS) entry which is preliminary data.</text>
</comment>
<comment type="subunit">
    <text evidence="5">The complex is composed of two ATP-binding proteins (ModC), two transmembrane proteins (ModB) and a solute-binding protein (ModA).</text>
</comment>
<dbReference type="NCBIfam" id="NF007958">
    <property type="entry name" value="PRK10677.1"/>
    <property type="match status" value="1"/>
</dbReference>
<feature type="binding site" evidence="6">
    <location>
        <position position="37"/>
    </location>
    <ligand>
        <name>molybdate</name>
        <dbReference type="ChEBI" id="CHEBI:36264"/>
    </ligand>
</feature>
<dbReference type="FunFam" id="3.40.190.10:FF:000035">
    <property type="entry name" value="Molybdate ABC transporter substrate-binding protein"/>
    <property type="match status" value="1"/>
</dbReference>
<evidence type="ECO:0000256" key="4">
    <source>
        <dbReference type="ARBA" id="ARBA00022729"/>
    </source>
</evidence>
<keyword evidence="4 7" id="KW-0732">Signal</keyword>
<dbReference type="OrthoDB" id="9785015at2"/>
<feature type="binding site" evidence="6">
    <location>
        <position position="176"/>
    </location>
    <ligand>
        <name>molybdate</name>
        <dbReference type="ChEBI" id="CHEBI:36264"/>
    </ligand>
</feature>
<dbReference type="PANTHER" id="PTHR30632:SF17">
    <property type="entry name" value="MOLYBDATE-BINDING PROTEIN MODA"/>
    <property type="match status" value="1"/>
</dbReference>
<dbReference type="GO" id="GO:1901359">
    <property type="term" value="F:tungstate binding"/>
    <property type="evidence" value="ECO:0007669"/>
    <property type="project" value="UniProtKB-ARBA"/>
</dbReference>
<dbReference type="EMBL" id="AUWY01000123">
    <property type="protein sequence ID" value="EQB30265.1"/>
    <property type="molecule type" value="Genomic_DNA"/>
</dbReference>
<evidence type="ECO:0000256" key="6">
    <source>
        <dbReference type="PIRSR" id="PIRSR004846-1"/>
    </source>
</evidence>
<dbReference type="AlphaFoldDB" id="T0IN71"/>
<keyword evidence="3 6" id="KW-0479">Metal-binding</keyword>
<dbReference type="GO" id="GO:0046872">
    <property type="term" value="F:metal ion binding"/>
    <property type="evidence" value="ECO:0007669"/>
    <property type="project" value="UniProtKB-KW"/>
</dbReference>
<gene>
    <name evidence="8" type="ORF">M529_20565</name>
</gene>